<dbReference type="Pfam" id="PF14036">
    <property type="entry name" value="YlaH"/>
    <property type="match status" value="1"/>
</dbReference>
<keyword evidence="1" id="KW-0472">Membrane</keyword>
<dbReference type="InterPro" id="IPR025620">
    <property type="entry name" value="YlaH"/>
</dbReference>
<protein>
    <submittedName>
        <fullName evidence="2">YlaH-like family protein</fullName>
    </submittedName>
</protein>
<feature type="transmembrane region" description="Helical" evidence="1">
    <location>
        <begin position="25"/>
        <end position="43"/>
    </location>
</feature>
<evidence type="ECO:0000256" key="1">
    <source>
        <dbReference type="SAM" id="Phobius"/>
    </source>
</evidence>
<gene>
    <name evidence="2" type="ORF">ACFSX4_05185</name>
</gene>
<evidence type="ECO:0000313" key="2">
    <source>
        <dbReference type="EMBL" id="MFD2829854.1"/>
    </source>
</evidence>
<keyword evidence="1" id="KW-0812">Transmembrane</keyword>
<reference evidence="3" key="1">
    <citation type="journal article" date="2019" name="Int. J. Syst. Evol. Microbiol.">
        <title>The Global Catalogue of Microorganisms (GCM) 10K type strain sequencing project: providing services to taxonomists for standard genome sequencing and annotation.</title>
        <authorList>
            <consortium name="The Broad Institute Genomics Platform"/>
            <consortium name="The Broad Institute Genome Sequencing Center for Infectious Disease"/>
            <person name="Wu L."/>
            <person name="Ma J."/>
        </authorList>
    </citation>
    <scope>NUCLEOTIDE SEQUENCE [LARGE SCALE GENOMIC DNA]</scope>
    <source>
        <strain evidence="3">KCTC 33575</strain>
    </source>
</reference>
<dbReference type="RefSeq" id="WP_377773445.1">
    <property type="nucleotide sequence ID" value="NZ_JBHUOQ010000001.1"/>
</dbReference>
<name>A0ABW5WWS7_9STAP</name>
<feature type="transmembrane region" description="Helical" evidence="1">
    <location>
        <begin position="55"/>
        <end position="71"/>
    </location>
</feature>
<sequence>MTALVGERLTFFGRLYNLETNPETGMWYLFITIYILSIIVYNFGFARKVKVWQNLIIYIVMFIGCIVLTFFGAFLPVAESLIVAAIVLGLYRVRLHQERKAGNIGNNEE</sequence>
<proteinExistence type="predicted"/>
<accession>A0ABW5WWS7</accession>
<comment type="caution">
    <text evidence="2">The sequence shown here is derived from an EMBL/GenBank/DDBJ whole genome shotgun (WGS) entry which is preliminary data.</text>
</comment>
<keyword evidence="1" id="KW-1133">Transmembrane helix</keyword>
<organism evidence="2 3">
    <name type="scientific">Corticicoccus populi</name>
    <dbReference type="NCBI Taxonomy" id="1812821"/>
    <lineage>
        <taxon>Bacteria</taxon>
        <taxon>Bacillati</taxon>
        <taxon>Bacillota</taxon>
        <taxon>Bacilli</taxon>
        <taxon>Bacillales</taxon>
        <taxon>Staphylococcaceae</taxon>
        <taxon>Corticicoccus</taxon>
    </lineage>
</organism>
<dbReference type="Proteomes" id="UP001597519">
    <property type="component" value="Unassembled WGS sequence"/>
</dbReference>
<evidence type="ECO:0000313" key="3">
    <source>
        <dbReference type="Proteomes" id="UP001597519"/>
    </source>
</evidence>
<keyword evidence="3" id="KW-1185">Reference proteome</keyword>
<dbReference type="EMBL" id="JBHUOQ010000001">
    <property type="protein sequence ID" value="MFD2829854.1"/>
    <property type="molecule type" value="Genomic_DNA"/>
</dbReference>